<dbReference type="Pfam" id="PF01571">
    <property type="entry name" value="GCV_T"/>
    <property type="match status" value="1"/>
</dbReference>
<dbReference type="Gene3D" id="2.40.30.110">
    <property type="entry name" value="Aminomethyltransferase beta-barrel domains"/>
    <property type="match status" value="1"/>
</dbReference>
<organism evidence="8 9">
    <name type="scientific">Granulosicoccus antarcticus IMCC3135</name>
    <dbReference type="NCBI Taxonomy" id="1192854"/>
    <lineage>
        <taxon>Bacteria</taxon>
        <taxon>Pseudomonadati</taxon>
        <taxon>Pseudomonadota</taxon>
        <taxon>Gammaproteobacteria</taxon>
        <taxon>Chromatiales</taxon>
        <taxon>Granulosicoccaceae</taxon>
        <taxon>Granulosicoccus</taxon>
    </lineage>
</organism>
<feature type="domain" description="GCVT N-terminal" evidence="5">
    <location>
        <begin position="425"/>
        <end position="700"/>
    </location>
</feature>
<dbReference type="GO" id="GO:0008483">
    <property type="term" value="F:transaminase activity"/>
    <property type="evidence" value="ECO:0007669"/>
    <property type="project" value="UniProtKB-KW"/>
</dbReference>
<proteinExistence type="inferred from homology"/>
<dbReference type="EMBL" id="CP018632">
    <property type="protein sequence ID" value="ASJ72579.1"/>
    <property type="molecule type" value="Genomic_DNA"/>
</dbReference>
<comment type="similarity">
    <text evidence="1">Belongs to the GcvT family.</text>
</comment>
<dbReference type="SUPFAM" id="SSF54373">
    <property type="entry name" value="FAD-linked reductases, C-terminal domain"/>
    <property type="match status" value="1"/>
</dbReference>
<sequence length="813" mass="90815">MKSQARVVIIGGGVAGTSALYHLAERGWTDCMLLEMDELTSGSTWHAAGNIPTFSSSRNMIKLQHYGTQLYSKLCDNPDYPINYHKTGSIRLAQTRQRMEEFQHVSAMANAMGLDYEILDDQAMKQRHPFLEGHDLLGALWDPHDGDIDPSQLTQAYASHARKAGATIHRFTKVTGISRTSSGEWSVQTDKGDVLAEYVINAGGYRGAEVSQLSEKFLPMVTMEHQYLITESIPELAAIDQRLPLVRDPDDSYYLRQEKSGLILGPYEMKATARWKDGKIPDKFAYELFANDLDRLEWYIEKACERMPILGSVGVQRVINGPIPYSPDGAPYIGPTFGLPNFFQMNGFSFGICQSGGAGKCIAEWIIDGKPEWDLWSLDPRRYTDYADQKYVVDRAIELYQHEYAINFPVEERPAGRPRKVSPSYDRLAAKGARFGARGGWERAVWFARKPNVGDESPSYQRGVWFEAVAEECLNVRDNVGLLDLGGFSKFEVQGEGTSAWLDTLIAGKLPTVGRVSLSYFCADNGGVWSEMTLTRLADEHYMLICGAAAKWHDYQWLDEHLPTDSAIELVDVSDDYGTLVVAGPRAREVLQPMTQTDMSHASFRWLSCQTIQLAGIEVRALRVNYVGELGWELHVKMENQLALYDALMEAGSAFDLQDFGMYAMESMRLEKSYRAWKVDLDHEYSPLRSGLDRFVDLNKPAFKGRDALLAEVSSDLPDIFVTLLLDAGEESSIIENTDALYGCPILVDADIVGYTTSGGYGHRISSSIALGYVKPEFALDGTQVEINVLGHLRKGRVVAESPYDPENKALRS</sequence>
<feature type="domain" description="Aminomethyltransferase C-terminal" evidence="6">
    <location>
        <begin position="741"/>
        <end position="805"/>
    </location>
</feature>
<dbReference type="PANTHER" id="PTHR43757">
    <property type="entry name" value="AMINOMETHYLTRANSFERASE"/>
    <property type="match status" value="1"/>
</dbReference>
<dbReference type="Pfam" id="PF08669">
    <property type="entry name" value="GCV_T_C"/>
    <property type="match status" value="1"/>
</dbReference>
<dbReference type="InterPro" id="IPR028896">
    <property type="entry name" value="GcvT/YgfZ/DmdA"/>
</dbReference>
<dbReference type="InterPro" id="IPR036188">
    <property type="entry name" value="FAD/NAD-bd_sf"/>
</dbReference>
<dbReference type="InterPro" id="IPR006222">
    <property type="entry name" value="GCVT_N"/>
</dbReference>
<feature type="domain" description="FAD dependent oxidoreductase" evidence="4">
    <location>
        <begin position="6"/>
        <end position="365"/>
    </location>
</feature>
<dbReference type="Proteomes" id="UP000250079">
    <property type="component" value="Chromosome"/>
</dbReference>
<dbReference type="Gene3D" id="3.50.50.60">
    <property type="entry name" value="FAD/NAD(P)-binding domain"/>
    <property type="match status" value="1"/>
</dbReference>
<accession>A0A2Z2NMX5</accession>
<evidence type="ECO:0000313" key="9">
    <source>
        <dbReference type="Proteomes" id="UP000250079"/>
    </source>
</evidence>
<keyword evidence="2" id="KW-0032">Aminotransferase</keyword>
<feature type="domain" description="FAD dependent oxidoreductase central" evidence="7">
    <location>
        <begin position="368"/>
        <end position="422"/>
    </location>
</feature>
<keyword evidence="9" id="KW-1185">Reference proteome</keyword>
<dbReference type="InterPro" id="IPR013977">
    <property type="entry name" value="GcvT_C"/>
</dbReference>
<dbReference type="GO" id="GO:0102317">
    <property type="term" value="F:4-methylaminobutyrate oxidase (demethylating) activity"/>
    <property type="evidence" value="ECO:0007669"/>
    <property type="project" value="UniProtKB-EC"/>
</dbReference>
<dbReference type="Gene3D" id="3.30.1360.120">
    <property type="entry name" value="Probable tRNA modification gtpase trme, domain 1"/>
    <property type="match status" value="1"/>
</dbReference>
<dbReference type="InterPro" id="IPR029043">
    <property type="entry name" value="GcvT/YgfZ_C"/>
</dbReference>
<dbReference type="InterPro" id="IPR006076">
    <property type="entry name" value="FAD-dep_OxRdtase"/>
</dbReference>
<keyword evidence="3 8" id="KW-0560">Oxidoreductase</keyword>
<dbReference type="Pfam" id="PF01266">
    <property type="entry name" value="DAO"/>
    <property type="match status" value="1"/>
</dbReference>
<dbReference type="Pfam" id="PF16350">
    <property type="entry name" value="FAO_M"/>
    <property type="match status" value="1"/>
</dbReference>
<gene>
    <name evidence="8" type="primary">abo_3</name>
    <name evidence="8" type="ORF">IMCC3135_12455</name>
</gene>
<dbReference type="Gene3D" id="3.30.70.1400">
    <property type="entry name" value="Aminomethyltransferase beta-barrel domains"/>
    <property type="match status" value="1"/>
</dbReference>
<evidence type="ECO:0000259" key="7">
    <source>
        <dbReference type="Pfam" id="PF16350"/>
    </source>
</evidence>
<evidence type="ECO:0000256" key="1">
    <source>
        <dbReference type="ARBA" id="ARBA00008609"/>
    </source>
</evidence>
<evidence type="ECO:0000256" key="2">
    <source>
        <dbReference type="ARBA" id="ARBA00022576"/>
    </source>
</evidence>
<dbReference type="SUPFAM" id="SSF103025">
    <property type="entry name" value="Folate-binding domain"/>
    <property type="match status" value="1"/>
</dbReference>
<dbReference type="InterPro" id="IPR027266">
    <property type="entry name" value="TrmE/GcvT-like"/>
</dbReference>
<name>A0A2Z2NMX5_9GAMM</name>
<dbReference type="PANTHER" id="PTHR43757:SF2">
    <property type="entry name" value="AMINOMETHYLTRANSFERASE, MITOCHONDRIAL"/>
    <property type="match status" value="1"/>
</dbReference>
<dbReference type="SUPFAM" id="SSF51905">
    <property type="entry name" value="FAD/NAD(P)-binding domain"/>
    <property type="match status" value="1"/>
</dbReference>
<evidence type="ECO:0000259" key="4">
    <source>
        <dbReference type="Pfam" id="PF01266"/>
    </source>
</evidence>
<evidence type="ECO:0000313" key="8">
    <source>
        <dbReference type="EMBL" id="ASJ72579.1"/>
    </source>
</evidence>
<protein>
    <submittedName>
        <fullName evidence="8">4-methylaminobutanoate oxidase (Formaldehyde-forming)</fullName>
        <ecNumber evidence="8">1.5.3.19</ecNumber>
    </submittedName>
</protein>
<dbReference type="RefSeq" id="WP_205738015.1">
    <property type="nucleotide sequence ID" value="NZ_CP018632.1"/>
</dbReference>
<dbReference type="KEGG" id="gai:IMCC3135_12455"/>
<dbReference type="Gene3D" id="3.30.9.10">
    <property type="entry name" value="D-Amino Acid Oxidase, subunit A, domain 2"/>
    <property type="match status" value="1"/>
</dbReference>
<evidence type="ECO:0000259" key="5">
    <source>
        <dbReference type="Pfam" id="PF01571"/>
    </source>
</evidence>
<evidence type="ECO:0000259" key="6">
    <source>
        <dbReference type="Pfam" id="PF08669"/>
    </source>
</evidence>
<evidence type="ECO:0000256" key="3">
    <source>
        <dbReference type="ARBA" id="ARBA00023002"/>
    </source>
</evidence>
<reference evidence="8 9" key="1">
    <citation type="submission" date="2016-12" db="EMBL/GenBank/DDBJ databases">
        <authorList>
            <person name="Song W.-J."/>
            <person name="Kurnit D.M."/>
        </authorList>
    </citation>
    <scope>NUCLEOTIDE SEQUENCE [LARGE SCALE GENOMIC DNA]</scope>
    <source>
        <strain evidence="8 9">IMCC3135</strain>
    </source>
</reference>
<dbReference type="EC" id="1.5.3.19" evidence="8"/>
<dbReference type="AlphaFoldDB" id="A0A2Z2NMX5"/>
<keyword evidence="2" id="KW-0808">Transferase</keyword>
<dbReference type="InterPro" id="IPR032503">
    <property type="entry name" value="FAO_M"/>
</dbReference>
<dbReference type="SUPFAM" id="SSF101790">
    <property type="entry name" value="Aminomethyltransferase beta-barrel domain"/>
    <property type="match status" value="1"/>
</dbReference>